<keyword evidence="5" id="KW-0863">Zinc-finger</keyword>
<dbReference type="EMBL" id="JACTAM010000685">
    <property type="protein sequence ID" value="KAI2646990.1"/>
    <property type="molecule type" value="Genomic_DNA"/>
</dbReference>
<evidence type="ECO:0000256" key="2">
    <source>
        <dbReference type="ARBA" id="ARBA00022695"/>
    </source>
</evidence>
<dbReference type="Gene3D" id="4.10.60.10">
    <property type="entry name" value="Zinc finger, CCHC-type"/>
    <property type="match status" value="1"/>
</dbReference>
<keyword evidence="4" id="KW-0378">Hydrolase</keyword>
<evidence type="ECO:0000256" key="4">
    <source>
        <dbReference type="ARBA" id="ARBA00022759"/>
    </source>
</evidence>
<dbReference type="SUPFAM" id="SSF57756">
    <property type="entry name" value="Retrovirus zinc finger-like domains"/>
    <property type="match status" value="1"/>
</dbReference>
<dbReference type="Gene3D" id="2.40.70.10">
    <property type="entry name" value="Acid Proteases"/>
    <property type="match status" value="1"/>
</dbReference>
<dbReference type="InterPro" id="IPR043502">
    <property type="entry name" value="DNA/RNA_pol_sf"/>
</dbReference>
<keyword evidence="4" id="KW-0255">Endonuclease</keyword>
<dbReference type="SMART" id="SM00343">
    <property type="entry name" value="ZnF_C2HC"/>
    <property type="match status" value="1"/>
</dbReference>
<proteinExistence type="predicted"/>
<feature type="domain" description="CCHC-type" evidence="6">
    <location>
        <begin position="285"/>
        <end position="298"/>
    </location>
</feature>
<dbReference type="Gene3D" id="3.10.10.10">
    <property type="entry name" value="HIV Type 1 Reverse Transcriptase, subunit A, domain 1"/>
    <property type="match status" value="1"/>
</dbReference>
<keyword evidence="3" id="KW-0540">Nuclease</keyword>
<evidence type="ECO:0000313" key="7">
    <source>
        <dbReference type="EMBL" id="KAI2646990.1"/>
    </source>
</evidence>
<dbReference type="PROSITE" id="PS00141">
    <property type="entry name" value="ASP_PROTEASE"/>
    <property type="match status" value="1"/>
</dbReference>
<dbReference type="PROSITE" id="PS50158">
    <property type="entry name" value="ZF_CCHC"/>
    <property type="match status" value="1"/>
</dbReference>
<evidence type="ECO:0000259" key="6">
    <source>
        <dbReference type="PROSITE" id="PS50158"/>
    </source>
</evidence>
<gene>
    <name evidence="7" type="ORF">H4Q32_025667</name>
</gene>
<dbReference type="Proteomes" id="UP000830375">
    <property type="component" value="Unassembled WGS sequence"/>
</dbReference>
<name>A0ABQ8L8D3_LABRO</name>
<keyword evidence="2" id="KW-0548">Nucleotidyltransferase</keyword>
<sequence>MAELEELKRQFEEMQRRFGEQTGMLEQARAEQREALSLAKTVIEQQAAAQRAPSTVYIPRDRKLPEFSGCRSKPGELSIEEWIHSMKSAFKEKSVNDIFDALDQTYGDKLPIGSRLKEFYDRKQMPGETIRSYAYDLQEKLSIIQTREPSRVPDADGVLKEQLVLGLKDDSLRREMKRRVKAEKDLTFIQLMQEAITWSEEEEVQVPSNLRTSSRSRGVVHATTAAESPSVPLTLESLHEAIQQIAARQEELFQMVNSTEKVKPPAKESKLKSAPLKDSEGRYICYTCGKPGHTSRRCLQSRENLSRVQPHMAEMEKTTDRDTSVLESPGPSVIRSHTADCDTGNVPKTLCESAFGDCLTIELKIAGVRTVCLLDTGSEVTTITESHFQNHFGEVVLSSSNWVRLTAANGLDIPIIGCLEADIECMGKMLHGKCVFVIKESDSNRTELKGLPGIVGMNVLSDLKDLFMATEGVRKMDRYSHGFEEAKVQRVLANIKMQTEALSCGDKIGFVKVAGKQAITIPPFSERVLEGRCRVPPKVSCQVLVEASSNVSLPKSVLIANVLAKTADGKVPVRVLNSSEKPVKLPARCRIAALSKPQEVVSKELVEFEEKEGALHVKAVQQRQVKEEVSSMEQLPVPVKINLENLTETQRRKLQDLLVKHSDVFSKNDCDLGYTTAVTHSVPTGDAPPIKQRHRRIPPQVYQEVKKHVQDLVSQGILKESCSPWASPAVIVIKKDGSIRFCCDYRKLNKVTCKDAYPSRVWRNHWMPWETRSCFPPLILLLAISK</sequence>
<evidence type="ECO:0000256" key="3">
    <source>
        <dbReference type="ARBA" id="ARBA00022722"/>
    </source>
</evidence>
<keyword evidence="8" id="KW-1185">Reference proteome</keyword>
<comment type="caution">
    <text evidence="7">The sequence shown here is derived from an EMBL/GenBank/DDBJ whole genome shotgun (WGS) entry which is preliminary data.</text>
</comment>
<evidence type="ECO:0000256" key="5">
    <source>
        <dbReference type="PROSITE-ProRule" id="PRU00047"/>
    </source>
</evidence>
<accession>A0ABQ8L8D3</accession>
<dbReference type="Pfam" id="PF00098">
    <property type="entry name" value="zf-CCHC"/>
    <property type="match status" value="1"/>
</dbReference>
<dbReference type="InterPro" id="IPR001878">
    <property type="entry name" value="Znf_CCHC"/>
</dbReference>
<protein>
    <submittedName>
        <fullName evidence="7">Retrovirus-related Pol polyprotein from transposon 17.6</fullName>
    </submittedName>
</protein>
<evidence type="ECO:0000256" key="1">
    <source>
        <dbReference type="ARBA" id="ARBA00022679"/>
    </source>
</evidence>
<dbReference type="PANTHER" id="PTHR37984">
    <property type="entry name" value="PROTEIN CBG26694"/>
    <property type="match status" value="1"/>
</dbReference>
<dbReference type="InterPro" id="IPR050951">
    <property type="entry name" value="Retrovirus_Pol_polyprotein"/>
</dbReference>
<dbReference type="InterPro" id="IPR001969">
    <property type="entry name" value="Aspartic_peptidase_AS"/>
</dbReference>
<keyword evidence="5" id="KW-0479">Metal-binding</keyword>
<dbReference type="SUPFAM" id="SSF50630">
    <property type="entry name" value="Acid proteases"/>
    <property type="match status" value="1"/>
</dbReference>
<evidence type="ECO:0000313" key="8">
    <source>
        <dbReference type="Proteomes" id="UP000830375"/>
    </source>
</evidence>
<keyword evidence="5" id="KW-0862">Zinc</keyword>
<dbReference type="SUPFAM" id="SSF56672">
    <property type="entry name" value="DNA/RNA polymerases"/>
    <property type="match status" value="1"/>
</dbReference>
<dbReference type="InterPro" id="IPR021109">
    <property type="entry name" value="Peptidase_aspartic_dom_sf"/>
</dbReference>
<organism evidence="7 8">
    <name type="scientific">Labeo rohita</name>
    <name type="common">Indian major carp</name>
    <name type="synonym">Cyprinus rohita</name>
    <dbReference type="NCBI Taxonomy" id="84645"/>
    <lineage>
        <taxon>Eukaryota</taxon>
        <taxon>Metazoa</taxon>
        <taxon>Chordata</taxon>
        <taxon>Craniata</taxon>
        <taxon>Vertebrata</taxon>
        <taxon>Euteleostomi</taxon>
        <taxon>Actinopterygii</taxon>
        <taxon>Neopterygii</taxon>
        <taxon>Teleostei</taxon>
        <taxon>Ostariophysi</taxon>
        <taxon>Cypriniformes</taxon>
        <taxon>Cyprinidae</taxon>
        <taxon>Labeoninae</taxon>
        <taxon>Labeonini</taxon>
        <taxon>Labeo</taxon>
    </lineage>
</organism>
<reference evidence="7 8" key="1">
    <citation type="submission" date="2022-01" db="EMBL/GenBank/DDBJ databases">
        <title>A high-quality chromosome-level genome assembly of rohu carp, Labeo rohita.</title>
        <authorList>
            <person name="Arick M.A. II"/>
            <person name="Hsu C.-Y."/>
            <person name="Magbanua Z."/>
            <person name="Pechanova O."/>
            <person name="Grover C."/>
            <person name="Miller E."/>
            <person name="Thrash A."/>
            <person name="Ezzel L."/>
            <person name="Alam S."/>
            <person name="Benzie J."/>
            <person name="Hamilton M."/>
            <person name="Karsi A."/>
            <person name="Lawrence M.L."/>
            <person name="Peterson D.G."/>
        </authorList>
    </citation>
    <scope>NUCLEOTIDE SEQUENCE [LARGE SCALE GENOMIC DNA]</scope>
    <source>
        <strain evidence="8">BAU-BD-2019</strain>
        <tissue evidence="7">Blood</tissue>
    </source>
</reference>
<dbReference type="PANTHER" id="PTHR37984:SF5">
    <property type="entry name" value="PROTEIN NYNRIN-LIKE"/>
    <property type="match status" value="1"/>
</dbReference>
<keyword evidence="1" id="KW-0808">Transferase</keyword>
<dbReference type="InterPro" id="IPR036875">
    <property type="entry name" value="Znf_CCHC_sf"/>
</dbReference>